<evidence type="ECO:0000313" key="6">
    <source>
        <dbReference type="Proteomes" id="UP000321685"/>
    </source>
</evidence>
<dbReference type="GO" id="GO:0043856">
    <property type="term" value="F:anti-sigma factor antagonist activity"/>
    <property type="evidence" value="ECO:0007669"/>
    <property type="project" value="InterPro"/>
</dbReference>
<dbReference type="Gene3D" id="3.30.750.24">
    <property type="entry name" value="STAS domain"/>
    <property type="match status" value="1"/>
</dbReference>
<dbReference type="Proteomes" id="UP000321685">
    <property type="component" value="Unassembled WGS sequence"/>
</dbReference>
<dbReference type="PANTHER" id="PTHR33495:SF2">
    <property type="entry name" value="ANTI-SIGMA FACTOR ANTAGONIST TM_1081-RELATED"/>
    <property type="match status" value="1"/>
</dbReference>
<evidence type="ECO:0000256" key="2">
    <source>
        <dbReference type="RuleBase" id="RU003749"/>
    </source>
</evidence>
<comment type="similarity">
    <text evidence="1 2">Belongs to the anti-sigma-factor antagonist family.</text>
</comment>
<dbReference type="PANTHER" id="PTHR33495">
    <property type="entry name" value="ANTI-SIGMA FACTOR ANTAGONIST TM_1081-RELATED-RELATED"/>
    <property type="match status" value="1"/>
</dbReference>
<name>A0A511DHM2_9PSEU</name>
<reference evidence="5 6" key="1">
    <citation type="submission" date="2019-07" db="EMBL/GenBank/DDBJ databases">
        <title>Whole genome shotgun sequence of Pseudonocardia sulfidoxydans NBRC 16205.</title>
        <authorList>
            <person name="Hosoyama A."/>
            <person name="Uohara A."/>
            <person name="Ohji S."/>
            <person name="Ichikawa N."/>
        </authorList>
    </citation>
    <scope>NUCLEOTIDE SEQUENCE [LARGE SCALE GENOMIC DNA]</scope>
    <source>
        <strain evidence="5 6">NBRC 16205</strain>
    </source>
</reference>
<feature type="compositionally biased region" description="Low complexity" evidence="3">
    <location>
        <begin position="22"/>
        <end position="41"/>
    </location>
</feature>
<evidence type="ECO:0000259" key="4">
    <source>
        <dbReference type="PROSITE" id="PS50801"/>
    </source>
</evidence>
<dbReference type="SUPFAM" id="SSF52091">
    <property type="entry name" value="SpoIIaa-like"/>
    <property type="match status" value="1"/>
</dbReference>
<dbReference type="PROSITE" id="PS50801">
    <property type="entry name" value="STAS"/>
    <property type="match status" value="1"/>
</dbReference>
<protein>
    <recommendedName>
        <fullName evidence="2">Anti-sigma factor antagonist</fullName>
    </recommendedName>
</protein>
<dbReference type="AlphaFoldDB" id="A0A511DHM2"/>
<accession>A0A511DHM2</accession>
<dbReference type="CDD" id="cd07043">
    <property type="entry name" value="STAS_anti-anti-sigma_factors"/>
    <property type="match status" value="1"/>
</dbReference>
<feature type="region of interest" description="Disordered" evidence="3">
    <location>
        <begin position="1"/>
        <end position="41"/>
    </location>
</feature>
<comment type="caution">
    <text evidence="5">The sequence shown here is derived from an EMBL/GenBank/DDBJ whole genome shotgun (WGS) entry which is preliminary data.</text>
</comment>
<evidence type="ECO:0000256" key="1">
    <source>
        <dbReference type="ARBA" id="ARBA00009013"/>
    </source>
</evidence>
<organism evidence="5 6">
    <name type="scientific">Pseudonocardia sulfidoxydans NBRC 16205</name>
    <dbReference type="NCBI Taxonomy" id="1223511"/>
    <lineage>
        <taxon>Bacteria</taxon>
        <taxon>Bacillati</taxon>
        <taxon>Actinomycetota</taxon>
        <taxon>Actinomycetes</taxon>
        <taxon>Pseudonocardiales</taxon>
        <taxon>Pseudonocardiaceae</taxon>
        <taxon>Pseudonocardia</taxon>
    </lineage>
</organism>
<evidence type="ECO:0000313" key="5">
    <source>
        <dbReference type="EMBL" id="GEL22498.1"/>
    </source>
</evidence>
<dbReference type="Pfam" id="PF01740">
    <property type="entry name" value="STAS"/>
    <property type="match status" value="1"/>
</dbReference>
<dbReference type="InterPro" id="IPR036513">
    <property type="entry name" value="STAS_dom_sf"/>
</dbReference>
<keyword evidence="6" id="KW-1185">Reference proteome</keyword>
<proteinExistence type="inferred from homology"/>
<dbReference type="InterPro" id="IPR003658">
    <property type="entry name" value="Anti-sigma_ant"/>
</dbReference>
<dbReference type="NCBIfam" id="TIGR00377">
    <property type="entry name" value="ant_ant_sig"/>
    <property type="match status" value="1"/>
</dbReference>
<dbReference type="InterPro" id="IPR002645">
    <property type="entry name" value="STAS_dom"/>
</dbReference>
<evidence type="ECO:0000256" key="3">
    <source>
        <dbReference type="SAM" id="MobiDB-lite"/>
    </source>
</evidence>
<feature type="domain" description="STAS" evidence="4">
    <location>
        <begin position="41"/>
        <end position="151"/>
    </location>
</feature>
<dbReference type="EMBL" id="BJVJ01000009">
    <property type="protein sequence ID" value="GEL22498.1"/>
    <property type="molecule type" value="Genomic_DNA"/>
</dbReference>
<sequence>MPGASQEWQDRTSRPTVTAMHASSASEPAPASGADGPDQITVSVVRPEPGTVVVTVGGEVDMLTSPQLRSVLVEQIGDETVELVVVDMDAVTFLGTSGLAALIEVREAAHAAGVGLRLACTGRRVLRPLSIAGLLPMFDIHDTVKAALAPT</sequence>
<gene>
    <name evidence="5" type="ORF">PSU4_14520</name>
</gene>